<reference evidence="4 5" key="1">
    <citation type="submission" date="2022-03" db="EMBL/GenBank/DDBJ databases">
        <title>Pseudonocardia alaer sp. nov., a novel actinomycete isolated from reed forest soil.</title>
        <authorList>
            <person name="Wang L."/>
        </authorList>
    </citation>
    <scope>NUCLEOTIDE SEQUENCE [LARGE SCALE GENOMIC DNA]</scope>
    <source>
        <strain evidence="4 5">Y-16303</strain>
    </source>
</reference>
<feature type="compositionally biased region" description="Basic and acidic residues" evidence="1">
    <location>
        <begin position="350"/>
        <end position="359"/>
    </location>
</feature>
<feature type="domain" description="WYL" evidence="2">
    <location>
        <begin position="145"/>
        <end position="211"/>
    </location>
</feature>
<dbReference type="RefSeq" id="WP_241038013.1">
    <property type="nucleotide sequence ID" value="NZ_BAAAJF010000003.1"/>
</dbReference>
<protein>
    <submittedName>
        <fullName evidence="4">WYL domain-containing protein</fullName>
    </submittedName>
</protein>
<feature type="region of interest" description="Disordered" evidence="1">
    <location>
        <begin position="323"/>
        <end position="359"/>
    </location>
</feature>
<evidence type="ECO:0000256" key="1">
    <source>
        <dbReference type="SAM" id="MobiDB-lite"/>
    </source>
</evidence>
<evidence type="ECO:0000259" key="3">
    <source>
        <dbReference type="Pfam" id="PF25583"/>
    </source>
</evidence>
<name>A0ABS9TG99_9PSEU</name>
<dbReference type="PANTHER" id="PTHR34580">
    <property type="match status" value="1"/>
</dbReference>
<feature type="domain" description="WCX" evidence="3">
    <location>
        <begin position="246"/>
        <end position="317"/>
    </location>
</feature>
<dbReference type="InterPro" id="IPR051534">
    <property type="entry name" value="CBASS_pafABC_assoc_protein"/>
</dbReference>
<organism evidence="4 5">
    <name type="scientific">Pseudonocardia alaniniphila</name>
    <dbReference type="NCBI Taxonomy" id="75291"/>
    <lineage>
        <taxon>Bacteria</taxon>
        <taxon>Bacillati</taxon>
        <taxon>Actinomycetota</taxon>
        <taxon>Actinomycetes</taxon>
        <taxon>Pseudonocardiales</taxon>
        <taxon>Pseudonocardiaceae</taxon>
        <taxon>Pseudonocardia</taxon>
    </lineage>
</organism>
<dbReference type="InterPro" id="IPR057727">
    <property type="entry name" value="WCX_dom"/>
</dbReference>
<comment type="caution">
    <text evidence="4">The sequence shown here is derived from an EMBL/GenBank/DDBJ whole genome shotgun (WGS) entry which is preliminary data.</text>
</comment>
<dbReference type="PANTHER" id="PTHR34580:SF3">
    <property type="entry name" value="PROTEIN PAFB"/>
    <property type="match status" value="1"/>
</dbReference>
<evidence type="ECO:0000313" key="4">
    <source>
        <dbReference type="EMBL" id="MCH6167566.1"/>
    </source>
</evidence>
<accession>A0ABS9TG99</accession>
<gene>
    <name evidence="4" type="ORF">MMF94_17920</name>
</gene>
<sequence length="359" mass="39025">MSSARAERLVNLVLCLLSTRQFLPAERIRQIVPGYADARGDEAFFRMFERDKNELRELGVPLETGRMSSFDTVDGYRIARQDYELGEIDLEPDEAAAVALAARLWDSPDLAAPAHSALVKLRAAGVEVDEEQGRVQPRVRTTEPAFAPLLAAVRSGRVVMFEHRRGGPGGALQRRIVEPWGVVSWRGRWYLVGHDRDRNAPRSFRVSRISDSVTPVGPAGAVTVPADIDLMAMVRHNVDPPPVSGTARVWVAEGRAQGLRRLARMIGPRTHGGRPGDEMELDLRSVETVARWLAGHGPDVAVLGPESLAEAVRSNWAASAATHGSDATGDAVTGAPTLVTDVGGPVGRLRRPDRAGTWR</sequence>
<dbReference type="InterPro" id="IPR026881">
    <property type="entry name" value="WYL_dom"/>
</dbReference>
<keyword evidence="5" id="KW-1185">Reference proteome</keyword>
<dbReference type="PROSITE" id="PS52050">
    <property type="entry name" value="WYL"/>
    <property type="match status" value="1"/>
</dbReference>
<dbReference type="EMBL" id="JAKXMK010000015">
    <property type="protein sequence ID" value="MCH6167566.1"/>
    <property type="molecule type" value="Genomic_DNA"/>
</dbReference>
<dbReference type="Proteomes" id="UP001299970">
    <property type="component" value="Unassembled WGS sequence"/>
</dbReference>
<proteinExistence type="predicted"/>
<evidence type="ECO:0000259" key="2">
    <source>
        <dbReference type="Pfam" id="PF13280"/>
    </source>
</evidence>
<dbReference type="Pfam" id="PF13280">
    <property type="entry name" value="WYL"/>
    <property type="match status" value="1"/>
</dbReference>
<evidence type="ECO:0000313" key="5">
    <source>
        <dbReference type="Proteomes" id="UP001299970"/>
    </source>
</evidence>
<dbReference type="Pfam" id="PF25583">
    <property type="entry name" value="WCX"/>
    <property type="match status" value="1"/>
</dbReference>